<dbReference type="Proteomes" id="UP000811609">
    <property type="component" value="Chromosome 16"/>
</dbReference>
<dbReference type="PANTHER" id="PTHR46633:SF6">
    <property type="entry name" value="TRANSCRIPTION FACTOR MYC_MYB N-TERMINAL DOMAIN-CONTAINING PROTEIN"/>
    <property type="match status" value="1"/>
</dbReference>
<protein>
    <recommendedName>
        <fullName evidence="3">Transcription factor MYC/MYB N-terminal domain-containing protein</fullName>
    </recommendedName>
</protein>
<evidence type="ECO:0000313" key="4">
    <source>
        <dbReference type="EMBL" id="KAG6624584.1"/>
    </source>
</evidence>
<evidence type="ECO:0000256" key="1">
    <source>
        <dbReference type="ARBA" id="ARBA00023015"/>
    </source>
</evidence>
<dbReference type="InterPro" id="IPR025610">
    <property type="entry name" value="MYC/MYB_N"/>
</dbReference>
<evidence type="ECO:0000313" key="5">
    <source>
        <dbReference type="EMBL" id="KAG6672044.1"/>
    </source>
</evidence>
<dbReference type="PANTHER" id="PTHR46633">
    <property type="entry name" value="TRANSCRIPTION FACTOR MYC/MYB-RELATED"/>
    <property type="match status" value="1"/>
</dbReference>
<dbReference type="EMBL" id="CM031824">
    <property type="protein sequence ID" value="KAG6624584.1"/>
    <property type="molecule type" value="Genomic_DNA"/>
</dbReference>
<keyword evidence="1" id="KW-0805">Transcription regulation</keyword>
<accession>A0A8T1N6E2</accession>
<proteinExistence type="predicted"/>
<dbReference type="Pfam" id="PF14215">
    <property type="entry name" value="bHLH-MYC_N"/>
    <property type="match status" value="1"/>
</dbReference>
<dbReference type="Proteomes" id="UP000811246">
    <property type="component" value="Chromosome 16"/>
</dbReference>
<keyword evidence="6" id="KW-1185">Reference proteome</keyword>
<organism evidence="4 6">
    <name type="scientific">Carya illinoinensis</name>
    <name type="common">Pecan</name>
    <dbReference type="NCBI Taxonomy" id="32201"/>
    <lineage>
        <taxon>Eukaryota</taxon>
        <taxon>Viridiplantae</taxon>
        <taxon>Streptophyta</taxon>
        <taxon>Embryophyta</taxon>
        <taxon>Tracheophyta</taxon>
        <taxon>Spermatophyta</taxon>
        <taxon>Magnoliopsida</taxon>
        <taxon>eudicotyledons</taxon>
        <taxon>Gunneridae</taxon>
        <taxon>Pentapetalae</taxon>
        <taxon>rosids</taxon>
        <taxon>fabids</taxon>
        <taxon>Fagales</taxon>
        <taxon>Juglandaceae</taxon>
        <taxon>Carya</taxon>
    </lineage>
</organism>
<gene>
    <name evidence="4" type="ORF">CIPAW_16G038100</name>
    <name evidence="5" type="ORF">I3842_16G037200</name>
</gene>
<dbReference type="AlphaFoldDB" id="A0A8T1N6E2"/>
<evidence type="ECO:0000259" key="3">
    <source>
        <dbReference type="Pfam" id="PF14215"/>
    </source>
</evidence>
<name>A0A8T1N6E2_CARIL</name>
<evidence type="ECO:0000313" key="6">
    <source>
        <dbReference type="Proteomes" id="UP000811609"/>
    </source>
</evidence>
<dbReference type="EMBL" id="CM031840">
    <property type="protein sequence ID" value="KAG6672044.1"/>
    <property type="molecule type" value="Genomic_DNA"/>
</dbReference>
<evidence type="ECO:0000256" key="2">
    <source>
        <dbReference type="ARBA" id="ARBA00023163"/>
    </source>
</evidence>
<keyword evidence="2" id="KW-0804">Transcription</keyword>
<feature type="domain" description="Transcription factor MYC/MYB N-terminal" evidence="3">
    <location>
        <begin position="12"/>
        <end position="194"/>
    </location>
</feature>
<reference evidence="5" key="2">
    <citation type="submission" date="2021-01" db="EMBL/GenBank/DDBJ databases">
        <authorList>
            <person name="Lovell J.T."/>
            <person name="Bentley N."/>
            <person name="Bhattarai G."/>
            <person name="Jenkins J.W."/>
            <person name="Sreedasyam A."/>
            <person name="Alarcon Y."/>
            <person name="Bock C."/>
            <person name="Boston L."/>
            <person name="Carlson J."/>
            <person name="Cervantes K."/>
            <person name="Clermont K."/>
            <person name="Krom N."/>
            <person name="Kubenka K."/>
            <person name="Mamidi S."/>
            <person name="Mattison C."/>
            <person name="Monteros M."/>
            <person name="Pisani C."/>
            <person name="Plott C."/>
            <person name="Rajasekar S."/>
            <person name="Rhein H.S."/>
            <person name="Rohla C."/>
            <person name="Song M."/>
            <person name="Hilaire R.S."/>
            <person name="Shu S."/>
            <person name="Wells L."/>
            <person name="Wang X."/>
            <person name="Webber J."/>
            <person name="Heerema R.J."/>
            <person name="Klein P."/>
            <person name="Conner P."/>
            <person name="Grauke L."/>
            <person name="Grimwood J."/>
            <person name="Schmutz J."/>
            <person name="Randall J.J."/>
        </authorList>
    </citation>
    <scope>NUCLEOTIDE SEQUENCE</scope>
    <source>
        <tissue evidence="5">Leaf</tissue>
    </source>
</reference>
<sequence>MESGLPMLNCLLQQTLRSLCSCSDSSISSKWVYAVFWRILPRNFPPPKWEYGDSALDRSKGNKRNWILVWEDGFCDFFECERNGSGYIKGRFGADVFFKMSHEVYNFGEGLIGKVAADNSHRWVFRDAPSDGDPSFISSWNVTIEPQPRAWEFQFNSGIQTIAIISVREGIVQLGSFDKVVEDLNLVISIQRKFGYLQSIPGVFAIQRPYLPIQHPYVLKPNAPMIENHETTLSLYDKCQLTGVKRLFDEKPDYSPLKSINLGWNTPQNGVAGAPNIWSIPPLSPNMSYSLGALLAKLPSVPSFNAVEAPETALLNDINSRSDGIQMPIIKQESSCHMDGGQEEKVPISMNQNSELGNGLAVELGFRHQGKEKVPLNPN</sequence>
<reference evidence="4" key="1">
    <citation type="submission" date="2020-12" db="EMBL/GenBank/DDBJ databases">
        <title>WGS assembly of Carya illinoinensis cv. Pawnee.</title>
        <authorList>
            <person name="Platts A."/>
            <person name="Shu S."/>
            <person name="Wright S."/>
            <person name="Barry K."/>
            <person name="Edger P."/>
            <person name="Pires J.C."/>
            <person name="Schmutz J."/>
        </authorList>
    </citation>
    <scope>NUCLEOTIDE SEQUENCE</scope>
    <source>
        <tissue evidence="4">Leaf</tissue>
    </source>
</reference>
<comment type="caution">
    <text evidence="4">The sequence shown here is derived from an EMBL/GenBank/DDBJ whole genome shotgun (WGS) entry which is preliminary data.</text>
</comment>
<dbReference type="OrthoDB" id="1876470at2759"/>